<name>A0A8R2H9Q1_ACYPI</name>
<dbReference type="KEGG" id="api:107885069"/>
<evidence type="ECO:0000313" key="1">
    <source>
        <dbReference type="EnsemblMetazoa" id="XP_016663981.2"/>
    </source>
</evidence>
<accession>A0A8R2H9Q1</accession>
<reference evidence="1" key="2">
    <citation type="submission" date="2022-06" db="UniProtKB">
        <authorList>
            <consortium name="EnsemblMetazoa"/>
        </authorList>
    </citation>
    <scope>IDENTIFICATION</scope>
</reference>
<dbReference type="Proteomes" id="UP000007819">
    <property type="component" value="Unassembled WGS sequence"/>
</dbReference>
<reference evidence="2" key="1">
    <citation type="submission" date="2010-06" db="EMBL/GenBank/DDBJ databases">
        <authorList>
            <person name="Jiang H."/>
            <person name="Abraham K."/>
            <person name="Ali S."/>
            <person name="Alsbrooks S.L."/>
            <person name="Anim B.N."/>
            <person name="Anosike U.S."/>
            <person name="Attaway T."/>
            <person name="Bandaranaike D.P."/>
            <person name="Battles P.K."/>
            <person name="Bell S.N."/>
            <person name="Bell A.V."/>
            <person name="Beltran B."/>
            <person name="Bickham C."/>
            <person name="Bustamante Y."/>
            <person name="Caleb T."/>
            <person name="Canada A."/>
            <person name="Cardenas V."/>
            <person name="Carter K."/>
            <person name="Chacko J."/>
            <person name="Chandrabose M.N."/>
            <person name="Chavez D."/>
            <person name="Chavez A."/>
            <person name="Chen L."/>
            <person name="Chu H.-S."/>
            <person name="Claassen K.J."/>
            <person name="Cockrell R."/>
            <person name="Collins M."/>
            <person name="Cooper J.A."/>
            <person name="Cree A."/>
            <person name="Curry S.M."/>
            <person name="Da Y."/>
            <person name="Dao M.D."/>
            <person name="Das B."/>
            <person name="Davila M.-L."/>
            <person name="Davy-Carroll L."/>
            <person name="Denson S."/>
            <person name="Dinh H."/>
            <person name="Ebong V.E."/>
            <person name="Edwards J.R."/>
            <person name="Egan A."/>
            <person name="El-Daye J."/>
            <person name="Escobedo L."/>
            <person name="Fernandez S."/>
            <person name="Fernando P.R."/>
            <person name="Flagg N."/>
            <person name="Forbes L.D."/>
            <person name="Fowler R.G."/>
            <person name="Fu Q."/>
            <person name="Gabisi R.A."/>
            <person name="Ganer J."/>
            <person name="Garbino Pronczuk A."/>
            <person name="Garcia R.M."/>
            <person name="Garner T."/>
            <person name="Garrett T.E."/>
            <person name="Gonzalez D.A."/>
            <person name="Hamid H."/>
            <person name="Hawkins E.S."/>
            <person name="Hirani K."/>
            <person name="Hogues M.E."/>
            <person name="Hollins B."/>
            <person name="Hsiao C.-H."/>
            <person name="Jabil R."/>
            <person name="James M.L."/>
            <person name="Jhangiani S.N."/>
            <person name="Johnson B."/>
            <person name="Johnson Q."/>
            <person name="Joshi V."/>
            <person name="Kalu J.B."/>
            <person name="Kam C."/>
            <person name="Kashfia A."/>
            <person name="Keebler J."/>
            <person name="Kisamo H."/>
            <person name="Kovar C.L."/>
            <person name="Lago L.A."/>
            <person name="Lai C.-Y."/>
            <person name="Laidlaw J."/>
            <person name="Lara F."/>
            <person name="Le T.-K."/>
            <person name="Lee S.L."/>
            <person name="Legall F.H."/>
            <person name="Lemon S.J."/>
            <person name="Lewis L.R."/>
            <person name="Li B."/>
            <person name="Liu Y."/>
            <person name="Liu Y.-S."/>
            <person name="Lopez J."/>
            <person name="Lozado R.J."/>
            <person name="Lu J."/>
            <person name="Madu R.C."/>
            <person name="Maheshwari M."/>
            <person name="Maheshwari R."/>
            <person name="Malloy K."/>
            <person name="Martinez E."/>
            <person name="Mathew T."/>
            <person name="Mercado I.C."/>
            <person name="Mercado C."/>
            <person name="Meyer B."/>
            <person name="Montgomery K."/>
            <person name="Morgan M.B."/>
            <person name="Munidasa M."/>
            <person name="Nazareth L.V."/>
            <person name="Nelson J."/>
            <person name="Ng B.M."/>
            <person name="Nguyen N.B."/>
            <person name="Nguyen P.Q."/>
            <person name="Nguyen T."/>
            <person name="Obregon M."/>
            <person name="Okwuonu G.O."/>
            <person name="Onwere C.G."/>
            <person name="Orozco G."/>
            <person name="Parra A."/>
            <person name="Patel S."/>
            <person name="Patil S."/>
            <person name="Perez A."/>
            <person name="Perez Y."/>
            <person name="Pham C."/>
            <person name="Primus E.L."/>
            <person name="Pu L.-L."/>
            <person name="Puazo M."/>
            <person name="Qin X."/>
            <person name="Quiroz J.B."/>
            <person name="Reese J."/>
            <person name="Richards S."/>
            <person name="Rives C.M."/>
            <person name="Robberts R."/>
            <person name="Ruiz S.J."/>
            <person name="Ruiz M.J."/>
            <person name="Santibanez J."/>
            <person name="Schneider B.W."/>
            <person name="Sisson I."/>
            <person name="Smith M."/>
            <person name="Sodergren E."/>
            <person name="Song X.-Z."/>
            <person name="Song B.B."/>
            <person name="Summersgill H."/>
            <person name="Thelus R."/>
            <person name="Thornton R.D."/>
            <person name="Trejos Z.Y."/>
            <person name="Usmani K."/>
            <person name="Vattathil S."/>
            <person name="Villasana D."/>
            <person name="Walker D.L."/>
            <person name="Wang S."/>
            <person name="Wang K."/>
            <person name="White C.S."/>
            <person name="Williams A.C."/>
            <person name="Williamson J."/>
            <person name="Wilson K."/>
            <person name="Woghiren I.O."/>
            <person name="Woodworth J.R."/>
            <person name="Worley K.C."/>
            <person name="Wright R.A."/>
            <person name="Wu W."/>
            <person name="Young L."/>
            <person name="Zhang L."/>
            <person name="Zhang J."/>
            <person name="Zhu Y."/>
            <person name="Muzny D.M."/>
            <person name="Weinstock G."/>
            <person name="Gibbs R.A."/>
        </authorList>
    </citation>
    <scope>NUCLEOTIDE SEQUENCE [LARGE SCALE GENOMIC DNA]</scope>
    <source>
        <strain evidence="2">LSR1</strain>
    </source>
</reference>
<evidence type="ECO:0000313" key="2">
    <source>
        <dbReference type="Proteomes" id="UP000007819"/>
    </source>
</evidence>
<dbReference type="EnsemblMetazoa" id="XM_016808492.2">
    <property type="protein sequence ID" value="XP_016663981.2"/>
    <property type="gene ID" value="LOC107885069"/>
</dbReference>
<dbReference type="OrthoDB" id="6625741at2759"/>
<dbReference type="PANTHER" id="PTHR31912">
    <property type="entry name" value="IP13529P"/>
    <property type="match status" value="1"/>
</dbReference>
<dbReference type="GeneID" id="107885069"/>
<dbReference type="AlphaFoldDB" id="A0A8R2H9Q1"/>
<proteinExistence type="predicted"/>
<keyword evidence="2" id="KW-1185">Reference proteome</keyword>
<organism evidence="1 2">
    <name type="scientific">Acyrthosiphon pisum</name>
    <name type="common">Pea aphid</name>
    <dbReference type="NCBI Taxonomy" id="7029"/>
    <lineage>
        <taxon>Eukaryota</taxon>
        <taxon>Metazoa</taxon>
        <taxon>Ecdysozoa</taxon>
        <taxon>Arthropoda</taxon>
        <taxon>Hexapoda</taxon>
        <taxon>Insecta</taxon>
        <taxon>Pterygota</taxon>
        <taxon>Neoptera</taxon>
        <taxon>Paraneoptera</taxon>
        <taxon>Hemiptera</taxon>
        <taxon>Sternorrhyncha</taxon>
        <taxon>Aphidomorpha</taxon>
        <taxon>Aphidoidea</taxon>
        <taxon>Aphididae</taxon>
        <taxon>Macrosiphini</taxon>
        <taxon>Acyrthosiphon</taxon>
    </lineage>
</organism>
<dbReference type="RefSeq" id="XP_016663981.2">
    <property type="nucleotide sequence ID" value="XM_016808492.2"/>
</dbReference>
<protein>
    <submittedName>
        <fullName evidence="1">Uncharacterized protein</fullName>
    </submittedName>
</protein>
<dbReference type="PANTHER" id="PTHR31912:SF34">
    <property type="entry name" value="NOTOCHORD-RELATED PROTEIN"/>
    <property type="match status" value="1"/>
</dbReference>
<sequence length="625" mass="71635">ETPLKAVDICFKSFFALNLSYPTECDHVWEFVQKFFYDINTNHDKQYQSVDNTINDFKSFETLNSFKKHVNKVHQPGIPPHSINSHTHIPLFNSIVQPISLNSEVFESNNVGSLHEASTTGTDAENIDFESLVYKNAINLLSKCMMLAHNQELLNDNSGIIHSFIQKINDLESSGVEVTVDNKLFKVYFNLALVVGDNLGLHSILGFSESFISNYPCRFCRSSKEECHKMLFKINDKLRTIDNYATDVDVENVSLTGIKELCIWNSIESFHVVNNLSVDLMHDLLEGVCNYDMSGILRSFILDSKYFSVETLNSKIQLFDYGPIEIRNRPPLISEQALKSTKSMACKMSAAEMWCFIRYFGLIVGDMVPIGSEFFHLYILLKQIVDLSTSKCIGTGCPSLLRELITEHNSLYIRLMHTHLKPKFHYLTHYPYIMENVGPLINIWSMRFEAKHREFKIAAQAISSRKNICYTLTLKKQLKVAHQFSQNVNNRYSSKWFSVGKVVQYPEELKQNLVLSLKNTCINGSQFVSWIEIKGTRYTTKNMCLVLDLSNLPVFGLLKYICILPNLIPIAICEMFNTICFDEHYQSYVVEKSTSVTSIGFKELINYSPTFCYVQQNGSCYIPLK</sequence>